<dbReference type="WBParaSite" id="SMUV_0000328401-mRNA-1">
    <property type="protein sequence ID" value="SMUV_0000328401-mRNA-1"/>
    <property type="gene ID" value="SMUV_0000328401"/>
</dbReference>
<evidence type="ECO:0000313" key="1">
    <source>
        <dbReference type="Proteomes" id="UP000046393"/>
    </source>
</evidence>
<organism evidence="1 2">
    <name type="scientific">Syphacia muris</name>
    <dbReference type="NCBI Taxonomy" id="451379"/>
    <lineage>
        <taxon>Eukaryota</taxon>
        <taxon>Metazoa</taxon>
        <taxon>Ecdysozoa</taxon>
        <taxon>Nematoda</taxon>
        <taxon>Chromadorea</taxon>
        <taxon>Rhabditida</taxon>
        <taxon>Spirurina</taxon>
        <taxon>Oxyuridomorpha</taxon>
        <taxon>Oxyuroidea</taxon>
        <taxon>Oxyuridae</taxon>
        <taxon>Syphacia</taxon>
    </lineage>
</organism>
<accession>A0A0N5AG54</accession>
<name>A0A0N5AG54_9BILA</name>
<proteinExistence type="predicted"/>
<sequence>MKYRIFRNNFATAETKVFLPDEVIEHIVSFISPIELCLSGWERVSIGFSQMMQSVVSRHTSLDTIFGSDSYFFSKLDNVTPSDQKALFLQLLVIAKKLFPHITSLTTSSSMLYAFFQLRPFVEDRLILFPKLRCLNLFLGPGFDRISQHCALLCIYQLARLFACEIRRINMTVRLMEGQEHLLSVTTFRELLKVILTFASKSVSWSLCLRDSTERSQSWFCPSELTHYRNVAFISYVRVFIEHDIHLDELLLIDELKVSPYMMIMKHSHRFLFMYNEFKACDKLCIQYDVGNIVRTVNGCADMYPHLRSVEVVASHVLYKNEFLAYLSDASSLALLEIDLPPHWIERVKRCSFGCFRNADFGCFTESGWSSFSKILPQARLVVKT</sequence>
<dbReference type="Proteomes" id="UP000046393">
    <property type="component" value="Unplaced"/>
</dbReference>
<evidence type="ECO:0000313" key="2">
    <source>
        <dbReference type="WBParaSite" id="SMUV_0000328401-mRNA-1"/>
    </source>
</evidence>
<reference evidence="2" key="1">
    <citation type="submission" date="2017-02" db="UniProtKB">
        <authorList>
            <consortium name="WormBaseParasite"/>
        </authorList>
    </citation>
    <scope>IDENTIFICATION</scope>
</reference>
<protein>
    <submittedName>
        <fullName evidence="2">F-box domain-containing protein</fullName>
    </submittedName>
</protein>
<keyword evidence="1" id="KW-1185">Reference proteome</keyword>
<dbReference type="AlphaFoldDB" id="A0A0N5AG54"/>